<dbReference type="Pfam" id="PF00732">
    <property type="entry name" value="GMC_oxred_N"/>
    <property type="match status" value="1"/>
</dbReference>
<protein>
    <submittedName>
        <fullName evidence="8">NAD(P)-binding protein</fullName>
    </submittedName>
</protein>
<dbReference type="GO" id="GO:0016614">
    <property type="term" value="F:oxidoreductase activity, acting on CH-OH group of donors"/>
    <property type="evidence" value="ECO:0007669"/>
    <property type="project" value="InterPro"/>
</dbReference>
<dbReference type="InterPro" id="IPR007867">
    <property type="entry name" value="GMC_OxRtase_C"/>
</dbReference>
<feature type="domain" description="Glucose-methanol-choline oxidoreductase C-terminal" evidence="7">
    <location>
        <begin position="364"/>
        <end position="497"/>
    </location>
</feature>
<dbReference type="PIRSF" id="PIRSF000137">
    <property type="entry name" value="Alcohol_oxidase"/>
    <property type="match status" value="1"/>
</dbReference>
<gene>
    <name evidence="8" type="ORF">G5C60_05385</name>
</gene>
<dbReference type="EMBL" id="JAAKZY010000010">
    <property type="protein sequence ID" value="NGO07100.1"/>
    <property type="molecule type" value="Genomic_DNA"/>
</dbReference>
<evidence type="ECO:0000256" key="5">
    <source>
        <dbReference type="PIRSR" id="PIRSR000137-2"/>
    </source>
</evidence>
<dbReference type="PANTHER" id="PTHR11552:SF147">
    <property type="entry name" value="CHOLINE DEHYDROGENASE, MITOCHONDRIAL"/>
    <property type="match status" value="1"/>
</dbReference>
<feature type="binding site" evidence="5">
    <location>
        <position position="443"/>
    </location>
    <ligand>
        <name>substrate</name>
    </ligand>
</feature>
<comment type="caution">
    <text evidence="8">The sequence shown here is derived from an EMBL/GenBank/DDBJ whole genome shotgun (WGS) entry which is preliminary data.</text>
</comment>
<evidence type="ECO:0000313" key="8">
    <source>
        <dbReference type="EMBL" id="NGO07100.1"/>
    </source>
</evidence>
<dbReference type="GO" id="GO:0050660">
    <property type="term" value="F:flavin adenine dinucleotide binding"/>
    <property type="evidence" value="ECO:0007669"/>
    <property type="project" value="InterPro"/>
</dbReference>
<dbReference type="InterPro" id="IPR000172">
    <property type="entry name" value="GMC_OxRdtase_N"/>
</dbReference>
<dbReference type="PROSITE" id="PS51257">
    <property type="entry name" value="PROKAR_LIPOPROTEIN"/>
    <property type="match status" value="1"/>
</dbReference>
<dbReference type="PANTHER" id="PTHR11552">
    <property type="entry name" value="GLUCOSE-METHANOL-CHOLINE GMC OXIDOREDUCTASE"/>
    <property type="match status" value="1"/>
</dbReference>
<dbReference type="InterPro" id="IPR012132">
    <property type="entry name" value="GMC_OxRdtase"/>
</dbReference>
<feature type="binding site" evidence="5">
    <location>
        <position position="218"/>
    </location>
    <ligand>
        <name>FAD</name>
        <dbReference type="ChEBI" id="CHEBI:57692"/>
    </ligand>
</feature>
<evidence type="ECO:0000256" key="1">
    <source>
        <dbReference type="ARBA" id="ARBA00001974"/>
    </source>
</evidence>
<proteinExistence type="inferred from homology"/>
<comment type="similarity">
    <text evidence="2">Belongs to the GMC oxidoreductase family.</text>
</comment>
<evidence type="ECO:0000256" key="4">
    <source>
        <dbReference type="ARBA" id="ARBA00022827"/>
    </source>
</evidence>
<dbReference type="InterPro" id="IPR036188">
    <property type="entry name" value="FAD/NAD-bd_sf"/>
</dbReference>
<dbReference type="SUPFAM" id="SSF54373">
    <property type="entry name" value="FAD-linked reductases, C-terminal domain"/>
    <property type="match status" value="1"/>
</dbReference>
<evidence type="ECO:0000259" key="6">
    <source>
        <dbReference type="Pfam" id="PF00732"/>
    </source>
</evidence>
<dbReference type="SUPFAM" id="SSF51905">
    <property type="entry name" value="FAD/NAD(P)-binding domain"/>
    <property type="match status" value="1"/>
</dbReference>
<dbReference type="RefSeq" id="WP_165255014.1">
    <property type="nucleotide sequence ID" value="NZ_JAAKZY010000010.1"/>
</dbReference>
<dbReference type="Proteomes" id="UP000472335">
    <property type="component" value="Unassembled WGS sequence"/>
</dbReference>
<evidence type="ECO:0000313" key="9">
    <source>
        <dbReference type="Proteomes" id="UP000472335"/>
    </source>
</evidence>
<keyword evidence="9" id="KW-1185">Reference proteome</keyword>
<evidence type="ECO:0000259" key="7">
    <source>
        <dbReference type="Pfam" id="PF05199"/>
    </source>
</evidence>
<comment type="cofactor">
    <cofactor evidence="1 5">
        <name>FAD</name>
        <dbReference type="ChEBI" id="CHEBI:57692"/>
    </cofactor>
</comment>
<accession>A0A6G4UZM1</accession>
<keyword evidence="3" id="KW-0285">Flavoprotein</keyword>
<organism evidence="8 9">
    <name type="scientific">Streptomyces scabichelini</name>
    <dbReference type="NCBI Taxonomy" id="2711217"/>
    <lineage>
        <taxon>Bacteria</taxon>
        <taxon>Bacillati</taxon>
        <taxon>Actinomycetota</taxon>
        <taxon>Actinomycetes</taxon>
        <taxon>Kitasatosporales</taxon>
        <taxon>Streptomycetaceae</taxon>
        <taxon>Streptomyces</taxon>
    </lineage>
</organism>
<sequence length="505" mass="52722">MMSKSPYDYVVVGAGTAGCVIASRLSERPGVRVLLLEAGARDATEAMASPWGFLVPDPAANWMGSSTVQAGTGTAVDVRRGKALGGSSSINGLYHLRGHRSGYDVWPELGAPGWGFDDLLPYFRRSESARGRDASVRGTDGPVVVAPVPQPHPLSAAGVDAAVEAGFARADDISSGLETGFGWSDMNLPSGARQSAADAYIRPFLDRPNLDVVTDATVQRLRTTAGRCTGVEYTIGTIGGESRSVDTTEVVLTAGAINSAHLLMLSGIGPARHLEEHGIDVVADLPGVGSRLQDHPLVGVVYEATEPVPYVAANPPSEVMGLVHSDPAAARPDLQIFFVPAPLPSPWGPPPANGYTVAFSAVAPYSSGTVRLADGRPDSAPVIDPGHLSDDRDLEVMRRGLALARRIGEAAAFADWRKQEALPGSGTSGASADDFIRQSLGSYFHFTGTCRMGTDPDAVVDPEDLRVHGIAGLRVADASVMPSIPSANTNATVYAIAERAAELIS</sequence>
<dbReference type="AlphaFoldDB" id="A0A6G4UZM1"/>
<name>A0A6G4UZM1_9ACTN</name>
<dbReference type="Gene3D" id="3.50.50.60">
    <property type="entry name" value="FAD/NAD(P)-binding domain"/>
    <property type="match status" value="1"/>
</dbReference>
<keyword evidence="4 5" id="KW-0274">FAD</keyword>
<feature type="domain" description="Glucose-methanol-choline oxidoreductase N-terminal" evidence="6">
    <location>
        <begin position="7"/>
        <end position="296"/>
    </location>
</feature>
<evidence type="ECO:0000256" key="2">
    <source>
        <dbReference type="ARBA" id="ARBA00010790"/>
    </source>
</evidence>
<dbReference type="Pfam" id="PF05199">
    <property type="entry name" value="GMC_oxred_C"/>
    <property type="match status" value="1"/>
</dbReference>
<dbReference type="Gene3D" id="3.30.560.10">
    <property type="entry name" value="Glucose Oxidase, domain 3"/>
    <property type="match status" value="1"/>
</dbReference>
<reference evidence="8 9" key="1">
    <citation type="submission" date="2020-02" db="EMBL/GenBank/DDBJ databases">
        <title>Whole-genome analyses of novel actinobacteria.</title>
        <authorList>
            <person name="Sahin N."/>
            <person name="Gencbay T."/>
        </authorList>
    </citation>
    <scope>NUCLEOTIDE SEQUENCE [LARGE SCALE GENOMIC DNA]</scope>
    <source>
        <strain evidence="8 9">HC44</strain>
    </source>
</reference>
<evidence type="ECO:0000256" key="3">
    <source>
        <dbReference type="ARBA" id="ARBA00022630"/>
    </source>
</evidence>